<evidence type="ECO:0000256" key="3">
    <source>
        <dbReference type="ARBA" id="ARBA00023163"/>
    </source>
</evidence>
<comment type="caution">
    <text evidence="6">The sequence shown here is derived from an EMBL/GenBank/DDBJ whole genome shotgun (WGS) entry which is preliminary data.</text>
</comment>
<dbReference type="InterPro" id="IPR009057">
    <property type="entry name" value="Homeodomain-like_sf"/>
</dbReference>
<dbReference type="InterPro" id="IPR049445">
    <property type="entry name" value="TetR_SbtR-like_C"/>
</dbReference>
<proteinExistence type="predicted"/>
<dbReference type="GO" id="GO:0003700">
    <property type="term" value="F:DNA-binding transcription factor activity"/>
    <property type="evidence" value="ECO:0007669"/>
    <property type="project" value="TreeGrafter"/>
</dbReference>
<dbReference type="Pfam" id="PF00440">
    <property type="entry name" value="TetR_N"/>
    <property type="match status" value="1"/>
</dbReference>
<name>A0A150SHK1_SORCE</name>
<dbReference type="InterPro" id="IPR001647">
    <property type="entry name" value="HTH_TetR"/>
</dbReference>
<gene>
    <name evidence="6" type="ORF">BE18_01985</name>
</gene>
<evidence type="ECO:0000313" key="7">
    <source>
        <dbReference type="Proteomes" id="UP000075515"/>
    </source>
</evidence>
<dbReference type="SUPFAM" id="SSF46689">
    <property type="entry name" value="Homeodomain-like"/>
    <property type="match status" value="1"/>
</dbReference>
<evidence type="ECO:0000256" key="1">
    <source>
        <dbReference type="ARBA" id="ARBA00023015"/>
    </source>
</evidence>
<evidence type="ECO:0000256" key="2">
    <source>
        <dbReference type="ARBA" id="ARBA00023125"/>
    </source>
</evidence>
<dbReference type="PANTHER" id="PTHR30055:SF234">
    <property type="entry name" value="HTH-TYPE TRANSCRIPTIONAL REGULATOR BETI"/>
    <property type="match status" value="1"/>
</dbReference>
<dbReference type="PRINTS" id="PR00455">
    <property type="entry name" value="HTHTETR"/>
</dbReference>
<keyword evidence="3" id="KW-0804">Transcription</keyword>
<dbReference type="EMBL" id="JEMC01002199">
    <property type="protein sequence ID" value="KYF89844.1"/>
    <property type="molecule type" value="Genomic_DNA"/>
</dbReference>
<dbReference type="Pfam" id="PF21597">
    <property type="entry name" value="TetR_C_43"/>
    <property type="match status" value="1"/>
</dbReference>
<feature type="DNA-binding region" description="H-T-H motif" evidence="4">
    <location>
        <begin position="37"/>
        <end position="56"/>
    </location>
</feature>
<accession>A0A150SHK1</accession>
<keyword evidence="1" id="KW-0805">Transcription regulation</keyword>
<evidence type="ECO:0000259" key="5">
    <source>
        <dbReference type="PROSITE" id="PS50977"/>
    </source>
</evidence>
<dbReference type="Proteomes" id="UP000075515">
    <property type="component" value="Unassembled WGS sequence"/>
</dbReference>
<dbReference type="PANTHER" id="PTHR30055">
    <property type="entry name" value="HTH-TYPE TRANSCRIPTIONAL REGULATOR RUTR"/>
    <property type="match status" value="1"/>
</dbReference>
<dbReference type="InterPro" id="IPR036271">
    <property type="entry name" value="Tet_transcr_reg_TetR-rel_C_sf"/>
</dbReference>
<evidence type="ECO:0000256" key="4">
    <source>
        <dbReference type="PROSITE-ProRule" id="PRU00335"/>
    </source>
</evidence>
<dbReference type="SUPFAM" id="SSF48498">
    <property type="entry name" value="Tetracyclin repressor-like, C-terminal domain"/>
    <property type="match status" value="1"/>
</dbReference>
<dbReference type="InterPro" id="IPR050109">
    <property type="entry name" value="HTH-type_TetR-like_transc_reg"/>
</dbReference>
<feature type="domain" description="HTH tetR-type" evidence="5">
    <location>
        <begin position="15"/>
        <end position="74"/>
    </location>
</feature>
<reference evidence="6 7" key="1">
    <citation type="submission" date="2014-02" db="EMBL/GenBank/DDBJ databases">
        <title>The small core and large imbalanced accessory genome model reveals a collaborative survival strategy of Sorangium cellulosum strains in nature.</title>
        <authorList>
            <person name="Han K."/>
            <person name="Peng R."/>
            <person name="Blom J."/>
            <person name="Li Y.-Z."/>
        </authorList>
    </citation>
    <scope>NUCLEOTIDE SEQUENCE [LARGE SCALE GENOMIC DNA]</scope>
    <source>
        <strain evidence="6 7">So0149</strain>
    </source>
</reference>
<dbReference type="AlphaFoldDB" id="A0A150SHK1"/>
<dbReference type="GO" id="GO:0000976">
    <property type="term" value="F:transcription cis-regulatory region binding"/>
    <property type="evidence" value="ECO:0007669"/>
    <property type="project" value="TreeGrafter"/>
</dbReference>
<organism evidence="6 7">
    <name type="scientific">Sorangium cellulosum</name>
    <name type="common">Polyangium cellulosum</name>
    <dbReference type="NCBI Taxonomy" id="56"/>
    <lineage>
        <taxon>Bacteria</taxon>
        <taxon>Pseudomonadati</taxon>
        <taxon>Myxococcota</taxon>
        <taxon>Polyangia</taxon>
        <taxon>Polyangiales</taxon>
        <taxon>Polyangiaceae</taxon>
        <taxon>Sorangium</taxon>
    </lineage>
</organism>
<keyword evidence="2 4" id="KW-0238">DNA-binding</keyword>
<evidence type="ECO:0000313" key="6">
    <source>
        <dbReference type="EMBL" id="KYF89844.1"/>
    </source>
</evidence>
<sequence>MQREAGSRPLRADARRNRARILEAAVEVFASEGLEVPIDVVARRAGVGAGTVYRHFPTKESLALAIVRDRVERLIEGARSLAAADDPGAAFFGFFSSAVEAGLANKALGDAIAAAGFDREAVVENELLGAIGKLLRRAQRAGAVRGDVDAADVKALLLGCLSMERCRGEGGAPRRLVAVVCDGLRGRQGR</sequence>
<dbReference type="Gene3D" id="1.10.357.10">
    <property type="entry name" value="Tetracycline Repressor, domain 2"/>
    <property type="match status" value="1"/>
</dbReference>
<protein>
    <submittedName>
        <fullName evidence="6">TetR family transcriptional regulator</fullName>
    </submittedName>
</protein>
<dbReference type="PROSITE" id="PS50977">
    <property type="entry name" value="HTH_TETR_2"/>
    <property type="match status" value="1"/>
</dbReference>